<keyword evidence="1" id="KW-1133">Transmembrane helix</keyword>
<reference evidence="2" key="1">
    <citation type="journal article" date="2023" name="Mol. Phylogenet. Evol.">
        <title>Genome-scale phylogeny and comparative genomics of the fungal order Sordariales.</title>
        <authorList>
            <person name="Hensen N."/>
            <person name="Bonometti L."/>
            <person name="Westerberg I."/>
            <person name="Brannstrom I.O."/>
            <person name="Guillou S."/>
            <person name="Cros-Aarteil S."/>
            <person name="Calhoun S."/>
            <person name="Haridas S."/>
            <person name="Kuo A."/>
            <person name="Mondo S."/>
            <person name="Pangilinan J."/>
            <person name="Riley R."/>
            <person name="LaButti K."/>
            <person name="Andreopoulos B."/>
            <person name="Lipzen A."/>
            <person name="Chen C."/>
            <person name="Yan M."/>
            <person name="Daum C."/>
            <person name="Ng V."/>
            <person name="Clum A."/>
            <person name="Steindorff A."/>
            <person name="Ohm R.A."/>
            <person name="Martin F."/>
            <person name="Silar P."/>
            <person name="Natvig D.O."/>
            <person name="Lalanne C."/>
            <person name="Gautier V."/>
            <person name="Ament-Velasquez S.L."/>
            <person name="Kruys A."/>
            <person name="Hutchinson M.I."/>
            <person name="Powell A.J."/>
            <person name="Barry K."/>
            <person name="Miller A.N."/>
            <person name="Grigoriev I.V."/>
            <person name="Debuchy R."/>
            <person name="Gladieux P."/>
            <person name="Hiltunen Thoren M."/>
            <person name="Johannesson H."/>
        </authorList>
    </citation>
    <scope>NUCLEOTIDE SEQUENCE</scope>
    <source>
        <strain evidence="2">PSN324</strain>
    </source>
</reference>
<proteinExistence type="predicted"/>
<keyword evidence="1" id="KW-0472">Membrane</keyword>
<dbReference type="AlphaFoldDB" id="A0AAV9H7R0"/>
<sequence length="86" mass="9558">ESPVVVVMGTGGGKSILFMLPARCLGGLMVVVVPLVLLRSDIKDRCDQLGIKCVKWDSRRLYEWASVILVTLESAVGESFRYFINR</sequence>
<gene>
    <name evidence="2" type="ORF">QBC42DRAFT_190774</name>
</gene>
<feature type="transmembrane region" description="Helical" evidence="1">
    <location>
        <begin position="16"/>
        <end position="38"/>
    </location>
</feature>
<protein>
    <recommendedName>
        <fullName evidence="4">DEAD/DEAH box helicase domain-containing protein</fullName>
    </recommendedName>
</protein>
<evidence type="ECO:0000313" key="3">
    <source>
        <dbReference type="Proteomes" id="UP001321749"/>
    </source>
</evidence>
<feature type="non-terminal residue" evidence="2">
    <location>
        <position position="1"/>
    </location>
</feature>
<keyword evidence="3" id="KW-1185">Reference proteome</keyword>
<keyword evidence="1" id="KW-0812">Transmembrane</keyword>
<evidence type="ECO:0000256" key="1">
    <source>
        <dbReference type="SAM" id="Phobius"/>
    </source>
</evidence>
<evidence type="ECO:0008006" key="4">
    <source>
        <dbReference type="Google" id="ProtNLM"/>
    </source>
</evidence>
<dbReference type="InterPro" id="IPR027417">
    <property type="entry name" value="P-loop_NTPase"/>
</dbReference>
<evidence type="ECO:0000313" key="2">
    <source>
        <dbReference type="EMBL" id="KAK4456537.1"/>
    </source>
</evidence>
<accession>A0AAV9H7R0</accession>
<dbReference type="Gene3D" id="3.40.50.300">
    <property type="entry name" value="P-loop containing nucleotide triphosphate hydrolases"/>
    <property type="match status" value="1"/>
</dbReference>
<organism evidence="2 3">
    <name type="scientific">Cladorrhinum samala</name>
    <dbReference type="NCBI Taxonomy" id="585594"/>
    <lineage>
        <taxon>Eukaryota</taxon>
        <taxon>Fungi</taxon>
        <taxon>Dikarya</taxon>
        <taxon>Ascomycota</taxon>
        <taxon>Pezizomycotina</taxon>
        <taxon>Sordariomycetes</taxon>
        <taxon>Sordariomycetidae</taxon>
        <taxon>Sordariales</taxon>
        <taxon>Podosporaceae</taxon>
        <taxon>Cladorrhinum</taxon>
    </lineage>
</organism>
<dbReference type="Proteomes" id="UP001321749">
    <property type="component" value="Unassembled WGS sequence"/>
</dbReference>
<dbReference type="SUPFAM" id="SSF52540">
    <property type="entry name" value="P-loop containing nucleoside triphosphate hydrolases"/>
    <property type="match status" value="1"/>
</dbReference>
<comment type="caution">
    <text evidence="2">The sequence shown here is derived from an EMBL/GenBank/DDBJ whole genome shotgun (WGS) entry which is preliminary data.</text>
</comment>
<name>A0AAV9H7R0_9PEZI</name>
<dbReference type="EMBL" id="MU865198">
    <property type="protein sequence ID" value="KAK4456537.1"/>
    <property type="molecule type" value="Genomic_DNA"/>
</dbReference>
<reference evidence="2" key="2">
    <citation type="submission" date="2023-06" db="EMBL/GenBank/DDBJ databases">
        <authorList>
            <consortium name="Lawrence Berkeley National Laboratory"/>
            <person name="Mondo S.J."/>
            <person name="Hensen N."/>
            <person name="Bonometti L."/>
            <person name="Westerberg I."/>
            <person name="Brannstrom I.O."/>
            <person name="Guillou S."/>
            <person name="Cros-Aarteil S."/>
            <person name="Calhoun S."/>
            <person name="Haridas S."/>
            <person name="Kuo A."/>
            <person name="Pangilinan J."/>
            <person name="Riley R."/>
            <person name="Labutti K."/>
            <person name="Andreopoulos B."/>
            <person name="Lipzen A."/>
            <person name="Chen C."/>
            <person name="Yanf M."/>
            <person name="Daum C."/>
            <person name="Ng V."/>
            <person name="Clum A."/>
            <person name="Steindorff A."/>
            <person name="Ohm R."/>
            <person name="Martin F."/>
            <person name="Silar P."/>
            <person name="Natvig D."/>
            <person name="Lalanne C."/>
            <person name="Gautier V."/>
            <person name="Ament-Velasquez S.L."/>
            <person name="Kruys A."/>
            <person name="Hutchinson M.I."/>
            <person name="Powell A.J."/>
            <person name="Barry K."/>
            <person name="Miller A.N."/>
            <person name="Grigoriev I.V."/>
            <person name="Debuchy R."/>
            <person name="Gladieux P."/>
            <person name="Thoren M.H."/>
            <person name="Johannesson H."/>
        </authorList>
    </citation>
    <scope>NUCLEOTIDE SEQUENCE</scope>
    <source>
        <strain evidence="2">PSN324</strain>
    </source>
</reference>